<dbReference type="OrthoDB" id="63267at2759"/>
<dbReference type="EMBL" id="OA882098">
    <property type="protein sequence ID" value="CAD7272754.1"/>
    <property type="molecule type" value="Genomic_DNA"/>
</dbReference>
<feature type="region of interest" description="Disordered" evidence="1">
    <location>
        <begin position="89"/>
        <end position="113"/>
    </location>
</feature>
<dbReference type="Proteomes" id="UP000678499">
    <property type="component" value="Unassembled WGS sequence"/>
</dbReference>
<evidence type="ECO:0000313" key="3">
    <source>
        <dbReference type="Proteomes" id="UP000678499"/>
    </source>
</evidence>
<accession>A0A7R9G9H7</accession>
<proteinExistence type="predicted"/>
<sequence length="245" mass="26424">MPQRFLMPCLGKFIYTVGNGRALKCNVPPVDEDAANELAALSLSDEERRERLLLDDGPLGVVSLPSSAATTPVGIVQEPPSPAARVLPPFGFGGPGPIPQRQDSTGSGNDVAAVPGAAAGAHEFRHHIHVSSGHAAAREREPPPPPPHRMRPRSGSPGDGEPQPIVFMPDDESSPEPPARRHQTRRMESREPGMPYEAARPSASQLIFSQGMALDQFRLISVLGRGHFGKMKSRKREETPLLRNL</sequence>
<keyword evidence="3" id="KW-1185">Reference proteome</keyword>
<name>A0A7R9G9H7_9CRUS</name>
<protein>
    <submittedName>
        <fullName evidence="2">Uncharacterized protein</fullName>
    </submittedName>
</protein>
<feature type="region of interest" description="Disordered" evidence="1">
    <location>
        <begin position="129"/>
        <end position="200"/>
    </location>
</feature>
<dbReference type="EMBL" id="CAJPEX010000061">
    <property type="protein sequence ID" value="CAG0912906.1"/>
    <property type="molecule type" value="Genomic_DNA"/>
</dbReference>
<reference evidence="2" key="1">
    <citation type="submission" date="2020-11" db="EMBL/GenBank/DDBJ databases">
        <authorList>
            <person name="Tran Van P."/>
        </authorList>
    </citation>
    <scope>NUCLEOTIDE SEQUENCE</scope>
</reference>
<organism evidence="2">
    <name type="scientific">Notodromas monacha</name>
    <dbReference type="NCBI Taxonomy" id="399045"/>
    <lineage>
        <taxon>Eukaryota</taxon>
        <taxon>Metazoa</taxon>
        <taxon>Ecdysozoa</taxon>
        <taxon>Arthropoda</taxon>
        <taxon>Crustacea</taxon>
        <taxon>Oligostraca</taxon>
        <taxon>Ostracoda</taxon>
        <taxon>Podocopa</taxon>
        <taxon>Podocopida</taxon>
        <taxon>Cypridocopina</taxon>
        <taxon>Cypridoidea</taxon>
        <taxon>Cyprididae</taxon>
        <taxon>Notodromas</taxon>
    </lineage>
</organism>
<dbReference type="AlphaFoldDB" id="A0A7R9G9H7"/>
<gene>
    <name evidence="2" type="ORF">NMOB1V02_LOCUS676</name>
</gene>
<evidence type="ECO:0000313" key="2">
    <source>
        <dbReference type="EMBL" id="CAD7272754.1"/>
    </source>
</evidence>
<evidence type="ECO:0000256" key="1">
    <source>
        <dbReference type="SAM" id="MobiDB-lite"/>
    </source>
</evidence>